<dbReference type="EMBL" id="BPLQ01012162">
    <property type="protein sequence ID" value="GIY63136.1"/>
    <property type="molecule type" value="Genomic_DNA"/>
</dbReference>
<evidence type="ECO:0000313" key="2">
    <source>
        <dbReference type="EMBL" id="GIY63136.1"/>
    </source>
</evidence>
<feature type="transmembrane region" description="Helical" evidence="1">
    <location>
        <begin position="38"/>
        <end position="58"/>
    </location>
</feature>
<evidence type="ECO:0000313" key="3">
    <source>
        <dbReference type="Proteomes" id="UP001054837"/>
    </source>
</evidence>
<dbReference type="Proteomes" id="UP001054837">
    <property type="component" value="Unassembled WGS sequence"/>
</dbReference>
<protein>
    <submittedName>
        <fullName evidence="2">Uncharacterized protein</fullName>
    </submittedName>
</protein>
<keyword evidence="1" id="KW-1133">Transmembrane helix</keyword>
<evidence type="ECO:0000256" key="1">
    <source>
        <dbReference type="SAM" id="Phobius"/>
    </source>
</evidence>
<reference evidence="2 3" key="1">
    <citation type="submission" date="2021-06" db="EMBL/GenBank/DDBJ databases">
        <title>Caerostris darwini draft genome.</title>
        <authorList>
            <person name="Kono N."/>
            <person name="Arakawa K."/>
        </authorList>
    </citation>
    <scope>NUCLEOTIDE SEQUENCE [LARGE SCALE GENOMIC DNA]</scope>
</reference>
<proteinExistence type="predicted"/>
<dbReference type="AlphaFoldDB" id="A0AAV4UZK0"/>
<name>A0AAV4UZK0_9ARAC</name>
<organism evidence="2 3">
    <name type="scientific">Caerostris darwini</name>
    <dbReference type="NCBI Taxonomy" id="1538125"/>
    <lineage>
        <taxon>Eukaryota</taxon>
        <taxon>Metazoa</taxon>
        <taxon>Ecdysozoa</taxon>
        <taxon>Arthropoda</taxon>
        <taxon>Chelicerata</taxon>
        <taxon>Arachnida</taxon>
        <taxon>Araneae</taxon>
        <taxon>Araneomorphae</taxon>
        <taxon>Entelegynae</taxon>
        <taxon>Araneoidea</taxon>
        <taxon>Araneidae</taxon>
        <taxon>Caerostris</taxon>
    </lineage>
</organism>
<gene>
    <name evidence="2" type="ORF">CDAR_492431</name>
</gene>
<keyword evidence="1" id="KW-0812">Transmembrane</keyword>
<accession>A0AAV4UZK0</accession>
<keyword evidence="1" id="KW-0472">Membrane</keyword>
<keyword evidence="3" id="KW-1185">Reference proteome</keyword>
<comment type="caution">
    <text evidence="2">The sequence shown here is derived from an EMBL/GenBank/DDBJ whole genome shotgun (WGS) entry which is preliminary data.</text>
</comment>
<feature type="transmembrane region" description="Helical" evidence="1">
    <location>
        <begin position="123"/>
        <end position="142"/>
    </location>
</feature>
<sequence>MNLTSICNKRDVTSYVLQKNGRSYLNRYPENTKTNMKIPIWMIFVSFVLIFVIPHSLAQYYNGRRNNRQQQPPVTPDPNAICGGGNGQCGQPQRFCSMFGCNCTPKPVIRIDIQKIPKRKMKILVWMVFASFILIVIPHSLAQNDNGGRHNRRPGPPAVPDPMCGGGNGQCSQPQRFCGIYGCGCTPKPGSRCCDGYRYDRRTGRCREILRLSLTSV</sequence>